<keyword evidence="1" id="KW-1133">Transmembrane helix</keyword>
<sequence>MMTEEERQQVQAEWDKKKAEQKQGLMVIKILGGALILWLLLKVVTQVFGGSTGTSDYKPVDAKENPYMNDKKMKQVEELYNSRDEIEERMSK</sequence>
<evidence type="ECO:0000313" key="3">
    <source>
        <dbReference type="Proteomes" id="UP000076501"/>
    </source>
</evidence>
<keyword evidence="1" id="KW-0472">Membrane</keyword>
<dbReference type="Proteomes" id="UP000076501">
    <property type="component" value="Unassembled WGS sequence"/>
</dbReference>
<dbReference type="AlphaFoldDB" id="A0A164FTC1"/>
<dbReference type="EMBL" id="LJKA01000036">
    <property type="protein sequence ID" value="KZD36540.1"/>
    <property type="molecule type" value="Genomic_DNA"/>
</dbReference>
<feature type="transmembrane region" description="Helical" evidence="1">
    <location>
        <begin position="24"/>
        <end position="41"/>
    </location>
</feature>
<accession>A0A164FTC1</accession>
<proteinExistence type="predicted"/>
<comment type="caution">
    <text evidence="2">The sequence shown here is derived from an EMBL/GenBank/DDBJ whole genome shotgun (WGS) entry which is preliminary data.</text>
</comment>
<organism evidence="2 3">
    <name type="scientific">Bacillus cereus</name>
    <dbReference type="NCBI Taxonomy" id="1396"/>
    <lineage>
        <taxon>Bacteria</taxon>
        <taxon>Bacillati</taxon>
        <taxon>Bacillota</taxon>
        <taxon>Bacilli</taxon>
        <taxon>Bacillales</taxon>
        <taxon>Bacillaceae</taxon>
        <taxon>Bacillus</taxon>
        <taxon>Bacillus cereus group</taxon>
    </lineage>
</organism>
<name>A0A164FTC1_BACCE</name>
<evidence type="ECO:0000256" key="1">
    <source>
        <dbReference type="SAM" id="Phobius"/>
    </source>
</evidence>
<dbReference type="PATRIC" id="fig|1396.539.peg.3499"/>
<dbReference type="RefSeq" id="WP_063222612.1">
    <property type="nucleotide sequence ID" value="NZ_LJKA01000036.1"/>
</dbReference>
<evidence type="ECO:0000313" key="2">
    <source>
        <dbReference type="EMBL" id="KZD36540.1"/>
    </source>
</evidence>
<protein>
    <submittedName>
        <fullName evidence="2">Uncharacterized protein</fullName>
    </submittedName>
</protein>
<keyword evidence="1" id="KW-0812">Transmembrane</keyword>
<gene>
    <name evidence="2" type="ORF">B4082_2357</name>
</gene>
<reference evidence="2 3" key="1">
    <citation type="submission" date="2015-09" db="EMBL/GenBank/DDBJ databases">
        <title>Bacillus cereus food isolates.</title>
        <authorList>
            <person name="Boekhorst J."/>
        </authorList>
    </citation>
    <scope>NUCLEOTIDE SEQUENCE [LARGE SCALE GENOMIC DNA]</scope>
    <source>
        <strain evidence="2 3">B4082</strain>
    </source>
</reference>